<evidence type="ECO:0000313" key="2">
    <source>
        <dbReference type="Proteomes" id="UP001529510"/>
    </source>
</evidence>
<gene>
    <name evidence="1" type="ORF">M9458_043982</name>
</gene>
<reference evidence="1 2" key="1">
    <citation type="submission" date="2024-05" db="EMBL/GenBank/DDBJ databases">
        <title>Genome sequencing and assembly of Indian major carp, Cirrhinus mrigala (Hamilton, 1822).</title>
        <authorList>
            <person name="Mohindra V."/>
            <person name="Chowdhury L.M."/>
            <person name="Lal K."/>
            <person name="Jena J.K."/>
        </authorList>
    </citation>
    <scope>NUCLEOTIDE SEQUENCE [LARGE SCALE GENOMIC DNA]</scope>
    <source>
        <strain evidence="1">CM1030</strain>
        <tissue evidence="1">Blood</tissue>
    </source>
</reference>
<accession>A0ABD0NG40</accession>
<comment type="caution">
    <text evidence="1">The sequence shown here is derived from an EMBL/GenBank/DDBJ whole genome shotgun (WGS) entry which is preliminary data.</text>
</comment>
<feature type="non-terminal residue" evidence="1">
    <location>
        <position position="1"/>
    </location>
</feature>
<dbReference type="AlphaFoldDB" id="A0ABD0NG40"/>
<keyword evidence="2" id="KW-1185">Reference proteome</keyword>
<sequence>SPPANITTSAVPSIVTPIVNGFTSIPHQPNGHPAVEAVYTNGLPPYSTQSPTAADTLQQAFTG</sequence>
<proteinExistence type="predicted"/>
<name>A0ABD0NG40_CIRMR</name>
<organism evidence="1 2">
    <name type="scientific">Cirrhinus mrigala</name>
    <name type="common">Mrigala</name>
    <dbReference type="NCBI Taxonomy" id="683832"/>
    <lineage>
        <taxon>Eukaryota</taxon>
        <taxon>Metazoa</taxon>
        <taxon>Chordata</taxon>
        <taxon>Craniata</taxon>
        <taxon>Vertebrata</taxon>
        <taxon>Euteleostomi</taxon>
        <taxon>Actinopterygii</taxon>
        <taxon>Neopterygii</taxon>
        <taxon>Teleostei</taxon>
        <taxon>Ostariophysi</taxon>
        <taxon>Cypriniformes</taxon>
        <taxon>Cyprinidae</taxon>
        <taxon>Labeoninae</taxon>
        <taxon>Labeonini</taxon>
        <taxon>Cirrhinus</taxon>
    </lineage>
</organism>
<protein>
    <submittedName>
        <fullName evidence="1">Uncharacterized protein</fullName>
    </submittedName>
</protein>
<feature type="non-terminal residue" evidence="1">
    <location>
        <position position="63"/>
    </location>
</feature>
<dbReference type="EMBL" id="JAMKFB020000022">
    <property type="protein sequence ID" value="KAL0160257.1"/>
    <property type="molecule type" value="Genomic_DNA"/>
</dbReference>
<evidence type="ECO:0000313" key="1">
    <source>
        <dbReference type="EMBL" id="KAL0160257.1"/>
    </source>
</evidence>
<dbReference type="Proteomes" id="UP001529510">
    <property type="component" value="Unassembled WGS sequence"/>
</dbReference>